<evidence type="ECO:0000313" key="3">
    <source>
        <dbReference type="Proteomes" id="UP001054945"/>
    </source>
</evidence>
<dbReference type="Proteomes" id="UP001054945">
    <property type="component" value="Unassembled WGS sequence"/>
</dbReference>
<sequence length="102" mass="11621">MKRERMTGSVLHVPINEHRRVCSADEQLLFAFFFSLCLPSVQYRCLMLLGVCGSLCLHCRLLFPRRSLQMHRTKCTAHSQAAAHPPRTFDAPPQVAVQKQVT</sequence>
<dbReference type="EMBL" id="BPLR01012962">
    <property type="protein sequence ID" value="GIY57802.1"/>
    <property type="molecule type" value="Genomic_DNA"/>
</dbReference>
<proteinExistence type="predicted"/>
<protein>
    <submittedName>
        <fullName evidence="2">Uncharacterized protein</fullName>
    </submittedName>
</protein>
<keyword evidence="3" id="KW-1185">Reference proteome</keyword>
<feature type="region of interest" description="Disordered" evidence="1">
    <location>
        <begin position="79"/>
        <end position="102"/>
    </location>
</feature>
<organism evidence="2 3">
    <name type="scientific">Caerostris extrusa</name>
    <name type="common">Bark spider</name>
    <name type="synonym">Caerostris bankana</name>
    <dbReference type="NCBI Taxonomy" id="172846"/>
    <lineage>
        <taxon>Eukaryota</taxon>
        <taxon>Metazoa</taxon>
        <taxon>Ecdysozoa</taxon>
        <taxon>Arthropoda</taxon>
        <taxon>Chelicerata</taxon>
        <taxon>Arachnida</taxon>
        <taxon>Araneae</taxon>
        <taxon>Araneomorphae</taxon>
        <taxon>Entelegynae</taxon>
        <taxon>Araneoidea</taxon>
        <taxon>Araneidae</taxon>
        <taxon>Caerostris</taxon>
    </lineage>
</organism>
<evidence type="ECO:0000313" key="2">
    <source>
        <dbReference type="EMBL" id="GIY57802.1"/>
    </source>
</evidence>
<name>A0AAV4UIQ0_CAEEX</name>
<evidence type="ECO:0000256" key="1">
    <source>
        <dbReference type="SAM" id="MobiDB-lite"/>
    </source>
</evidence>
<comment type="caution">
    <text evidence="2">The sequence shown here is derived from an EMBL/GenBank/DDBJ whole genome shotgun (WGS) entry which is preliminary data.</text>
</comment>
<reference evidence="2 3" key="1">
    <citation type="submission" date="2021-06" db="EMBL/GenBank/DDBJ databases">
        <title>Caerostris extrusa draft genome.</title>
        <authorList>
            <person name="Kono N."/>
            <person name="Arakawa K."/>
        </authorList>
    </citation>
    <scope>NUCLEOTIDE SEQUENCE [LARGE SCALE GENOMIC DNA]</scope>
</reference>
<dbReference type="AlphaFoldDB" id="A0AAV4UIQ0"/>
<gene>
    <name evidence="2" type="ORF">CEXT_230121</name>
</gene>
<accession>A0AAV4UIQ0</accession>